<keyword evidence="2" id="KW-1185">Reference proteome</keyword>
<evidence type="ECO:0008006" key="3">
    <source>
        <dbReference type="Google" id="ProtNLM"/>
    </source>
</evidence>
<evidence type="ECO:0000313" key="2">
    <source>
        <dbReference type="Proteomes" id="UP001515100"/>
    </source>
</evidence>
<gene>
    <name evidence="1" type="ORF">ESP62_006920</name>
</gene>
<protein>
    <recommendedName>
        <fullName evidence="3">DNA-binding protein</fullName>
    </recommendedName>
</protein>
<reference evidence="1" key="1">
    <citation type="submission" date="2019-09" db="EMBL/GenBank/DDBJ databases">
        <authorList>
            <person name="Li J."/>
        </authorList>
    </citation>
    <scope>NUCLEOTIDE SEQUENCE [LARGE SCALE GENOMIC DNA]</scope>
    <source>
        <strain evidence="1">NRBC 14897</strain>
    </source>
</reference>
<dbReference type="AlphaFoldDB" id="A0A641ALE7"/>
<dbReference type="Gene3D" id="1.10.150.20">
    <property type="entry name" value="5' to 3' exonuclease, C-terminal subdomain"/>
    <property type="match status" value="1"/>
</dbReference>
<sequence length="71" mass="7750">MPPEDSPVPTEYPPSLGRTARRQLALAGFTTFAQLTEATPKQLLAIHGVGPRAIRLLTDELAERGLTWRAP</sequence>
<dbReference type="RefSeq" id="WP_129183276.1">
    <property type="nucleotide sequence ID" value="NZ_JAGIOG010000001.1"/>
</dbReference>
<dbReference type="InterPro" id="IPR010995">
    <property type="entry name" value="DNA_repair_Rad51/TF_NusA_a-hlx"/>
</dbReference>
<organism evidence="1 2">
    <name type="scientific">Aeromicrobium fastidiosum</name>
    <dbReference type="NCBI Taxonomy" id="52699"/>
    <lineage>
        <taxon>Bacteria</taxon>
        <taxon>Bacillati</taxon>
        <taxon>Actinomycetota</taxon>
        <taxon>Actinomycetes</taxon>
        <taxon>Propionibacteriales</taxon>
        <taxon>Nocardioidaceae</taxon>
        <taxon>Aeromicrobium</taxon>
    </lineage>
</organism>
<dbReference type="EMBL" id="SDPP02000002">
    <property type="protein sequence ID" value="KAA1378110.1"/>
    <property type="molecule type" value="Genomic_DNA"/>
</dbReference>
<dbReference type="SUPFAM" id="SSF47794">
    <property type="entry name" value="Rad51 N-terminal domain-like"/>
    <property type="match status" value="1"/>
</dbReference>
<evidence type="ECO:0000313" key="1">
    <source>
        <dbReference type="EMBL" id="KAA1378110.1"/>
    </source>
</evidence>
<accession>A0A641ALE7</accession>
<dbReference type="Proteomes" id="UP001515100">
    <property type="component" value="Unassembled WGS sequence"/>
</dbReference>
<proteinExistence type="predicted"/>
<dbReference type="GO" id="GO:0000166">
    <property type="term" value="F:nucleotide binding"/>
    <property type="evidence" value="ECO:0007669"/>
    <property type="project" value="InterPro"/>
</dbReference>
<dbReference type="OrthoDB" id="7950977at2"/>
<comment type="caution">
    <text evidence="1">The sequence shown here is derived from an EMBL/GenBank/DDBJ whole genome shotgun (WGS) entry which is preliminary data.</text>
</comment>
<name>A0A641ALE7_9ACTN</name>